<reference evidence="3 4" key="1">
    <citation type="submission" date="2016-10" db="EMBL/GenBank/DDBJ databases">
        <authorList>
            <person name="de Groot N.N."/>
        </authorList>
    </citation>
    <scope>NUCLEOTIDE SEQUENCE [LARGE SCALE GENOMIC DNA]</scope>
    <source>
        <strain evidence="3 4">JCM 11308</strain>
    </source>
</reference>
<proteinExistence type="predicted"/>
<evidence type="ECO:0000256" key="1">
    <source>
        <dbReference type="SAM" id="MobiDB-lite"/>
    </source>
</evidence>
<evidence type="ECO:0000259" key="2">
    <source>
        <dbReference type="Pfam" id="PF16170"/>
    </source>
</evidence>
<gene>
    <name evidence="3" type="ORF">SAMN05444580_105223</name>
</gene>
<dbReference type="AlphaFoldDB" id="A0A1G6W290"/>
<keyword evidence="4" id="KW-1185">Reference proteome</keyword>
<dbReference type="STRING" id="168276.SAMN05444580_105223"/>
<organism evidence="3 4">
    <name type="scientific">Rhodococcus tukisamuensis</name>
    <dbReference type="NCBI Taxonomy" id="168276"/>
    <lineage>
        <taxon>Bacteria</taxon>
        <taxon>Bacillati</taxon>
        <taxon>Actinomycetota</taxon>
        <taxon>Actinomycetes</taxon>
        <taxon>Mycobacteriales</taxon>
        <taxon>Nocardiaceae</taxon>
        <taxon>Rhodococcus</taxon>
    </lineage>
</organism>
<evidence type="ECO:0000313" key="3">
    <source>
        <dbReference type="EMBL" id="SDD59904.1"/>
    </source>
</evidence>
<dbReference type="InterPro" id="IPR032371">
    <property type="entry name" value="DUF4873"/>
</dbReference>
<dbReference type="Proteomes" id="UP000199417">
    <property type="component" value="Unassembled WGS sequence"/>
</dbReference>
<dbReference type="EMBL" id="FNAB01000005">
    <property type="protein sequence ID" value="SDD59904.1"/>
    <property type="molecule type" value="Genomic_DNA"/>
</dbReference>
<name>A0A1G6W290_9NOCA</name>
<protein>
    <recommendedName>
        <fullName evidence="2">DUF4873 domain-containing protein</fullName>
    </recommendedName>
</protein>
<accession>A0A1G6W290</accession>
<feature type="domain" description="DUF4873" evidence="2">
    <location>
        <begin position="18"/>
        <end position="109"/>
    </location>
</feature>
<sequence>MGVSEADAGTGAEHNRPDGYSGRALVTVGHRPALTLDVQLSGHFEPISGRYLWQGRVRGLTDALGPADSPCPGAELEIETPQGVGVARVTAVDLWGSHLVEAVSGRPFTALSEDRLGEPGD</sequence>
<evidence type="ECO:0000313" key="4">
    <source>
        <dbReference type="Proteomes" id="UP000199417"/>
    </source>
</evidence>
<feature type="region of interest" description="Disordered" evidence="1">
    <location>
        <begin position="1"/>
        <end position="23"/>
    </location>
</feature>
<dbReference type="Pfam" id="PF16170">
    <property type="entry name" value="DUF4873"/>
    <property type="match status" value="1"/>
</dbReference>